<dbReference type="Pfam" id="PF02624">
    <property type="entry name" value="YcaO"/>
    <property type="match status" value="1"/>
</dbReference>
<comment type="caution">
    <text evidence="2">The sequence shown here is derived from an EMBL/GenBank/DDBJ whole genome shotgun (WGS) entry which is preliminary data.</text>
</comment>
<name>A0A1X1JI03_STRMT</name>
<accession>A0A1X1JI03</accession>
<dbReference type="Gene3D" id="3.30.1330.230">
    <property type="match status" value="1"/>
</dbReference>
<dbReference type="InterPro" id="IPR003776">
    <property type="entry name" value="YcaO-like_dom"/>
</dbReference>
<sequence length="404" mass="45872">MVIRKAHKSIFVDERYGLIKNIYNLPTFAGLPRVHVKMAFGGNYFTAGFNASGAGITERSAENSAIGEYIERYSCLHPRAEIVTCESDRKILPSVFNAGADDVLENYDWIKAINVIDSTQVQIPIDCVYLAYRSKGNSWITTSTGAACGESLEQCMWKGIAEIFERDAFQYIWRRQLSCPKIDIDENYELKVFFDKYIKSPNVEFSIYKMELDWNVPAVFGVAKFSNGGCVVGASVRRTWIEACKKTLVELSQSVIGYAALIFDHKRENIVDYSLINEYQDHSLLYLSDGMSTHLTFLDNGERFSLPDELIVENDKEIAEYFMDAVRRIGKEAYFVDVTSKELSSFNWLVGKTVIPGMLDIEPNFIKYLEANRLAEIDKNLIDLGLRTEKELGNPQPTVPHPFP</sequence>
<protein>
    <recommendedName>
        <fullName evidence="1">YcaO domain-containing protein</fullName>
    </recommendedName>
</protein>
<feature type="domain" description="YcaO" evidence="1">
    <location>
        <begin position="53"/>
        <end position="404"/>
    </location>
</feature>
<reference evidence="2 3" key="1">
    <citation type="journal article" date="2016" name="Eur. J. Clin. Microbiol. Infect. Dis.">
        <title>Whole genome sequencing as a tool for phylogenetic analysis of clinical strains of Mitis group streptococci.</title>
        <authorList>
            <person name="Rasmussen L.H."/>
            <person name="Dargis R."/>
            <person name="Hojholt K."/>
            <person name="Christensen J.J."/>
            <person name="Skovgaard O."/>
            <person name="Justesen U.S."/>
            <person name="Rosenvinge F.S."/>
            <person name="Moser C."/>
            <person name="Lukjancenko O."/>
            <person name="Rasmussen S."/>
            <person name="Nielsen X.C."/>
        </authorList>
    </citation>
    <scope>NUCLEOTIDE SEQUENCE [LARGE SCALE GENOMIC DNA]</scope>
    <source>
        <strain evidence="2 3">RH_777_07</strain>
    </source>
</reference>
<dbReference type="AlphaFoldDB" id="A0A1X1JI03"/>
<dbReference type="PROSITE" id="PS51664">
    <property type="entry name" value="YCAO"/>
    <property type="match status" value="1"/>
</dbReference>
<dbReference type="PANTHER" id="PTHR37809">
    <property type="entry name" value="RIBOSOMAL PROTEIN S12 METHYLTHIOTRANSFERASE ACCESSORY FACTOR YCAO"/>
    <property type="match status" value="1"/>
</dbReference>
<gene>
    <name evidence="2" type="ORF">B7702_09950</name>
</gene>
<organism evidence="2 3">
    <name type="scientific">Streptococcus mitis</name>
    <dbReference type="NCBI Taxonomy" id="28037"/>
    <lineage>
        <taxon>Bacteria</taxon>
        <taxon>Bacillati</taxon>
        <taxon>Bacillota</taxon>
        <taxon>Bacilli</taxon>
        <taxon>Lactobacillales</taxon>
        <taxon>Streptococcaceae</taxon>
        <taxon>Streptococcus</taxon>
        <taxon>Streptococcus mitis group</taxon>
    </lineage>
</organism>
<dbReference type="PANTHER" id="PTHR37809:SF1">
    <property type="entry name" value="RIBOSOMAL PROTEIN S12 METHYLTHIOTRANSFERASE ACCESSORY FACTOR YCAO"/>
    <property type="match status" value="1"/>
</dbReference>
<proteinExistence type="predicted"/>
<dbReference type="EMBL" id="NCVD01000051">
    <property type="protein sequence ID" value="ORO86661.1"/>
    <property type="molecule type" value="Genomic_DNA"/>
</dbReference>
<evidence type="ECO:0000259" key="1">
    <source>
        <dbReference type="PROSITE" id="PS51664"/>
    </source>
</evidence>
<evidence type="ECO:0000313" key="2">
    <source>
        <dbReference type="EMBL" id="ORO86661.1"/>
    </source>
</evidence>
<dbReference type="RefSeq" id="WP_084947917.1">
    <property type="nucleotide sequence ID" value="NZ_CP185265.1"/>
</dbReference>
<dbReference type="Proteomes" id="UP000193849">
    <property type="component" value="Unassembled WGS sequence"/>
</dbReference>
<evidence type="ECO:0000313" key="3">
    <source>
        <dbReference type="Proteomes" id="UP000193849"/>
    </source>
</evidence>